<organism evidence="3 4">
    <name type="scientific">Pelagicoccus mobilis</name>
    <dbReference type="NCBI Taxonomy" id="415221"/>
    <lineage>
        <taxon>Bacteria</taxon>
        <taxon>Pseudomonadati</taxon>
        <taxon>Verrucomicrobiota</taxon>
        <taxon>Opitutia</taxon>
        <taxon>Puniceicoccales</taxon>
        <taxon>Pelagicoccaceae</taxon>
        <taxon>Pelagicoccus</taxon>
    </lineage>
</organism>
<dbReference type="Pfam" id="PF03795">
    <property type="entry name" value="YCII"/>
    <property type="match status" value="1"/>
</dbReference>
<proteinExistence type="inferred from homology"/>
<keyword evidence="4" id="KW-1185">Reference proteome</keyword>
<dbReference type="Proteomes" id="UP000617628">
    <property type="component" value="Unassembled WGS sequence"/>
</dbReference>
<evidence type="ECO:0000259" key="2">
    <source>
        <dbReference type="Pfam" id="PF03795"/>
    </source>
</evidence>
<evidence type="ECO:0000313" key="4">
    <source>
        <dbReference type="Proteomes" id="UP000617628"/>
    </source>
</evidence>
<dbReference type="InterPro" id="IPR011008">
    <property type="entry name" value="Dimeric_a/b-barrel"/>
</dbReference>
<gene>
    <name evidence="3" type="ORF">JIN87_26865</name>
</gene>
<sequence length="120" mass="13353">MEYLLLIYADEKNDPGRSDNEEQNAEILNEYISFTQEARDAGVVLGLNPLQTTDAATTVRVRNGKTETTDGPFAETKEQLAGYYLVDCDNLDQALEWAAKVPGAKWGSIEVRPIWKLSGE</sequence>
<comment type="similarity">
    <text evidence="1">Belongs to the YciI family.</text>
</comment>
<reference evidence="3" key="1">
    <citation type="submission" date="2021-01" db="EMBL/GenBank/DDBJ databases">
        <title>Modified the classification status of verrucomicrobia.</title>
        <authorList>
            <person name="Feng X."/>
        </authorList>
    </citation>
    <scope>NUCLEOTIDE SEQUENCE</scope>
    <source>
        <strain evidence="3">KCTC 13126</strain>
    </source>
</reference>
<evidence type="ECO:0000313" key="3">
    <source>
        <dbReference type="EMBL" id="MBK1880537.1"/>
    </source>
</evidence>
<dbReference type="InterPro" id="IPR005545">
    <property type="entry name" value="YCII"/>
</dbReference>
<comment type="caution">
    <text evidence="3">The sequence shown here is derived from an EMBL/GenBank/DDBJ whole genome shotgun (WGS) entry which is preliminary data.</text>
</comment>
<dbReference type="PANTHER" id="PTHR35174">
    <property type="entry name" value="BLL7171 PROTEIN-RELATED"/>
    <property type="match status" value="1"/>
</dbReference>
<feature type="domain" description="YCII-related" evidence="2">
    <location>
        <begin position="1"/>
        <end position="117"/>
    </location>
</feature>
<evidence type="ECO:0000256" key="1">
    <source>
        <dbReference type="ARBA" id="ARBA00007689"/>
    </source>
</evidence>
<dbReference type="PANTHER" id="PTHR35174:SF3">
    <property type="entry name" value="BLL7171 PROTEIN"/>
    <property type="match status" value="1"/>
</dbReference>
<dbReference type="Gene3D" id="3.30.70.1060">
    <property type="entry name" value="Dimeric alpha+beta barrel"/>
    <property type="match status" value="1"/>
</dbReference>
<accession>A0A934VSL1</accession>
<dbReference type="AlphaFoldDB" id="A0A934VSL1"/>
<dbReference type="RefSeq" id="WP_200359614.1">
    <property type="nucleotide sequence ID" value="NZ_JAENIL010000097.1"/>
</dbReference>
<dbReference type="SUPFAM" id="SSF54909">
    <property type="entry name" value="Dimeric alpha+beta barrel"/>
    <property type="match status" value="1"/>
</dbReference>
<name>A0A934VSL1_9BACT</name>
<protein>
    <submittedName>
        <fullName evidence="3">YciI family protein</fullName>
    </submittedName>
</protein>
<dbReference type="EMBL" id="JAENIL010000097">
    <property type="protein sequence ID" value="MBK1880537.1"/>
    <property type="molecule type" value="Genomic_DNA"/>
</dbReference>